<protein>
    <submittedName>
        <fullName evidence="1">Uncharacterized protein</fullName>
    </submittedName>
</protein>
<organism evidence="1 2">
    <name type="scientific">Sarcoptes scabiei</name>
    <name type="common">Itch mite</name>
    <name type="synonym">Acarus scabiei</name>
    <dbReference type="NCBI Taxonomy" id="52283"/>
    <lineage>
        <taxon>Eukaryota</taxon>
        <taxon>Metazoa</taxon>
        <taxon>Ecdysozoa</taxon>
        <taxon>Arthropoda</taxon>
        <taxon>Chelicerata</taxon>
        <taxon>Arachnida</taxon>
        <taxon>Acari</taxon>
        <taxon>Acariformes</taxon>
        <taxon>Sarcoptiformes</taxon>
        <taxon>Astigmata</taxon>
        <taxon>Psoroptidia</taxon>
        <taxon>Sarcoptoidea</taxon>
        <taxon>Sarcoptidae</taxon>
        <taxon>Sarcoptinae</taxon>
        <taxon>Sarcoptes</taxon>
    </lineage>
</organism>
<name>A0A132AAM9_SARSC</name>
<dbReference type="AlphaFoldDB" id="A0A132AAM9"/>
<gene>
    <name evidence="1" type="ORF">QR98_0064520</name>
</gene>
<evidence type="ECO:0000313" key="1">
    <source>
        <dbReference type="EMBL" id="KPM07939.1"/>
    </source>
</evidence>
<accession>A0A132AAM9</accession>
<reference evidence="1 2" key="1">
    <citation type="journal article" date="2015" name="Parasit. Vectors">
        <title>Draft genome of the scabies mite.</title>
        <authorList>
            <person name="Rider S.D.Jr."/>
            <person name="Morgan M.S."/>
            <person name="Arlian L.G."/>
        </authorList>
    </citation>
    <scope>NUCLEOTIDE SEQUENCE [LARGE SCALE GENOMIC DNA]</scope>
    <source>
        <strain evidence="1">Arlian Lab</strain>
    </source>
</reference>
<comment type="caution">
    <text evidence="1">The sequence shown here is derived from an EMBL/GenBank/DDBJ whole genome shotgun (WGS) entry which is preliminary data.</text>
</comment>
<proteinExistence type="predicted"/>
<dbReference type="OrthoDB" id="6498526at2759"/>
<dbReference type="VEuPathDB" id="VectorBase:SSCA002658"/>
<sequence length="96" mass="11030">MSEPISKTAELILSSSNQLEVQKATGEFINNKYLVENLQSIVGTLLTHQAKKLTSDNFLGLTIQFPDHYYKIDVTQPDRIHIEHYKINHQSDYVQV</sequence>
<dbReference type="EMBL" id="JXLN01012033">
    <property type="protein sequence ID" value="KPM07939.1"/>
    <property type="molecule type" value="Genomic_DNA"/>
</dbReference>
<evidence type="ECO:0000313" key="2">
    <source>
        <dbReference type="Proteomes" id="UP000616769"/>
    </source>
</evidence>
<dbReference type="Proteomes" id="UP000616769">
    <property type="component" value="Unassembled WGS sequence"/>
</dbReference>